<dbReference type="STRING" id="69.GLE_0598"/>
<sequence length="443" mass="47305">MTISSAHYAEMSEVAYDPPRPDSDGRRSSKFGGVTYNILEIVDEKSSGYQGVVFQRQDTKEIVVAHRGTEFKDEFIDDVLRADGGMVATRANQQTKDASALTERAMEIARKQGVPVTVTGHSLGGCLAQITAAKYGLHGETFNAYGAASLNQRIPEGGRDVVNHVMAADFVSSASHHYGEVKVYASRHDIATLSGAGYGNNERALDRGNLPAAIAVGAISHSLHNFRDTDGVKADLSVLRDPETQVNAHRFEAMIGKFRDDVWAMREGASIGGAILRGPIGVAGEIGRRLPEKPAESPFKDAHGALPAGDARPFDPRHPDHPGHSMHGTVQAGVERIYAQHGRPYGEDGERTAAALFVDARLKGLDQVDHVVAGRGDGAGIDVFAVQGGLTDPAHKRAQVNTEAAAQVPVETSFGQLAQAEQKAAAQEPPQQEQFRAQAARTA</sequence>
<feature type="region of interest" description="Disordered" evidence="1">
    <location>
        <begin position="419"/>
        <end position="443"/>
    </location>
</feature>
<dbReference type="Pfam" id="PF20410">
    <property type="entry name" value="X-Tfes_XVIPCD"/>
    <property type="match status" value="1"/>
</dbReference>
<accession>A0A0S2DBQ6</accession>
<evidence type="ECO:0000256" key="1">
    <source>
        <dbReference type="SAM" id="MobiDB-lite"/>
    </source>
</evidence>
<dbReference type="EMBL" id="CP013140">
    <property type="protein sequence ID" value="ALN55956.1"/>
    <property type="molecule type" value="Genomic_DNA"/>
</dbReference>
<dbReference type="KEGG" id="lez:GLE_0598"/>
<proteinExistence type="predicted"/>
<dbReference type="Pfam" id="PF26363">
    <property type="entry name" value="Phospholipase-like"/>
    <property type="match status" value="1"/>
</dbReference>
<dbReference type="InterPro" id="IPR046519">
    <property type="entry name" value="X-Tfes_XVIPCD"/>
</dbReference>
<organism evidence="2 3">
    <name type="scientific">Lysobacter enzymogenes</name>
    <dbReference type="NCBI Taxonomy" id="69"/>
    <lineage>
        <taxon>Bacteria</taxon>
        <taxon>Pseudomonadati</taxon>
        <taxon>Pseudomonadota</taxon>
        <taxon>Gammaproteobacteria</taxon>
        <taxon>Lysobacterales</taxon>
        <taxon>Lysobacteraceae</taxon>
        <taxon>Lysobacter</taxon>
    </lineage>
</organism>
<evidence type="ECO:0000313" key="2">
    <source>
        <dbReference type="EMBL" id="ALN55956.1"/>
    </source>
</evidence>
<dbReference type="InterPro" id="IPR029058">
    <property type="entry name" value="AB_hydrolase_fold"/>
</dbReference>
<feature type="region of interest" description="Disordered" evidence="1">
    <location>
        <begin position="291"/>
        <end position="316"/>
    </location>
</feature>
<dbReference type="OrthoDB" id="7226437at2"/>
<dbReference type="Gene3D" id="3.40.50.1820">
    <property type="entry name" value="alpha/beta hydrolase"/>
    <property type="match status" value="1"/>
</dbReference>
<dbReference type="AlphaFoldDB" id="A0A0S2DBQ6"/>
<name>A0A0S2DBQ6_LYSEN</name>
<gene>
    <name evidence="2" type="ORF">GLE_0598</name>
</gene>
<dbReference type="SUPFAM" id="SSF53474">
    <property type="entry name" value="alpha/beta-Hydrolases"/>
    <property type="match status" value="1"/>
</dbReference>
<protein>
    <submittedName>
        <fullName evidence="2">Uncharacterized protein</fullName>
    </submittedName>
</protein>
<dbReference type="PATRIC" id="fig|69.6.peg.590"/>
<dbReference type="Proteomes" id="UP000061569">
    <property type="component" value="Chromosome"/>
</dbReference>
<reference evidence="2 3" key="1">
    <citation type="submission" date="2015-11" db="EMBL/GenBank/DDBJ databases">
        <title>Genome sequences of Lysobacter enzymogenes strain C3 and Lysobacter antibioticus ATCC 29479.</title>
        <authorList>
            <person name="Kobayashi D.Y."/>
        </authorList>
    </citation>
    <scope>NUCLEOTIDE SEQUENCE [LARGE SCALE GENOMIC DNA]</scope>
    <source>
        <strain evidence="2 3">C3</strain>
    </source>
</reference>
<feature type="region of interest" description="Disordered" evidence="1">
    <location>
        <begin position="1"/>
        <end position="29"/>
    </location>
</feature>
<feature type="compositionally biased region" description="Basic and acidic residues" evidence="1">
    <location>
        <begin position="291"/>
        <end position="303"/>
    </location>
</feature>
<evidence type="ECO:0000313" key="3">
    <source>
        <dbReference type="Proteomes" id="UP000061569"/>
    </source>
</evidence>